<gene>
    <name evidence="1" type="ORF">P7H00_01305</name>
</gene>
<sequence length="94" mass="10996">MVIIEDLKNSLRIDHNFDDDLLQQLLDTACQYVISAIDSKAEEGVIEAYQQFDWSVSLLTQHWYETRDTPNSDRMPVTVQAMIQQMRGLYYADH</sequence>
<accession>A0AAE4L5A6</accession>
<dbReference type="CDD" id="cd08054">
    <property type="entry name" value="gp6"/>
    <property type="match status" value="1"/>
</dbReference>
<dbReference type="NCBIfam" id="TIGR01560">
    <property type="entry name" value="put_DNA_pack"/>
    <property type="match status" value="1"/>
</dbReference>
<dbReference type="Proteomes" id="UP001180842">
    <property type="component" value="Unassembled WGS sequence"/>
</dbReference>
<dbReference type="Pfam" id="PF05135">
    <property type="entry name" value="Phage_connect_1"/>
    <property type="match status" value="1"/>
</dbReference>
<name>A0AAE4L5A6_9ENTE</name>
<dbReference type="EMBL" id="JARQAI010000001">
    <property type="protein sequence ID" value="MDT2735767.1"/>
    <property type="molecule type" value="Genomic_DNA"/>
</dbReference>
<dbReference type="InterPro" id="IPR021146">
    <property type="entry name" value="Phage_gp6-like_head-tail"/>
</dbReference>
<protein>
    <submittedName>
        <fullName evidence="1">Head-tail connector protein</fullName>
    </submittedName>
</protein>
<dbReference type="Gene3D" id="1.10.3230.30">
    <property type="entry name" value="Phage gp6-like head-tail connector protein"/>
    <property type="match status" value="1"/>
</dbReference>
<comment type="caution">
    <text evidence="1">The sequence shown here is derived from an EMBL/GenBank/DDBJ whole genome shotgun (WGS) entry which is preliminary data.</text>
</comment>
<organism evidence="1 2">
    <name type="scientific">Enterococcus pseudoavium</name>
    <dbReference type="NCBI Taxonomy" id="44007"/>
    <lineage>
        <taxon>Bacteria</taxon>
        <taxon>Bacillati</taxon>
        <taxon>Bacillota</taxon>
        <taxon>Bacilli</taxon>
        <taxon>Lactobacillales</taxon>
        <taxon>Enterococcaceae</taxon>
        <taxon>Enterococcus</taxon>
    </lineage>
</organism>
<evidence type="ECO:0000313" key="2">
    <source>
        <dbReference type="Proteomes" id="UP001180842"/>
    </source>
</evidence>
<proteinExistence type="predicted"/>
<dbReference type="AlphaFoldDB" id="A0AAE4L5A6"/>
<reference evidence="1" key="1">
    <citation type="submission" date="2023-03" db="EMBL/GenBank/DDBJ databases">
        <authorList>
            <person name="Shen W."/>
            <person name="Cai J."/>
        </authorList>
    </citation>
    <scope>NUCLEOTIDE SEQUENCE</scope>
    <source>
        <strain evidence="1">P69-2</strain>
    </source>
</reference>
<dbReference type="InterPro" id="IPR006450">
    <property type="entry name" value="Phage_HK97_gp6-like"/>
</dbReference>
<evidence type="ECO:0000313" key="1">
    <source>
        <dbReference type="EMBL" id="MDT2735767.1"/>
    </source>
</evidence>
<dbReference type="RefSeq" id="WP_311796420.1">
    <property type="nucleotide sequence ID" value="NZ_JARQAI010000001.1"/>
</dbReference>